<gene>
    <name evidence="1" type="ORF">Q5P01_022550</name>
</gene>
<proteinExistence type="predicted"/>
<dbReference type="AlphaFoldDB" id="A0AA88IWD0"/>
<dbReference type="Proteomes" id="UP001187415">
    <property type="component" value="Unassembled WGS sequence"/>
</dbReference>
<dbReference type="EMBL" id="JAUPFM010000018">
    <property type="protein sequence ID" value="KAK2822485.1"/>
    <property type="molecule type" value="Genomic_DNA"/>
</dbReference>
<name>A0AA88IWD0_CHASR</name>
<evidence type="ECO:0000313" key="2">
    <source>
        <dbReference type="Proteomes" id="UP001187415"/>
    </source>
</evidence>
<keyword evidence="2" id="KW-1185">Reference proteome</keyword>
<comment type="caution">
    <text evidence="1">The sequence shown here is derived from an EMBL/GenBank/DDBJ whole genome shotgun (WGS) entry which is preliminary data.</text>
</comment>
<organism evidence="1 2">
    <name type="scientific">Channa striata</name>
    <name type="common">Snakehead murrel</name>
    <name type="synonym">Ophicephalus striatus</name>
    <dbReference type="NCBI Taxonomy" id="64152"/>
    <lineage>
        <taxon>Eukaryota</taxon>
        <taxon>Metazoa</taxon>
        <taxon>Chordata</taxon>
        <taxon>Craniata</taxon>
        <taxon>Vertebrata</taxon>
        <taxon>Euteleostomi</taxon>
        <taxon>Actinopterygii</taxon>
        <taxon>Neopterygii</taxon>
        <taxon>Teleostei</taxon>
        <taxon>Neoteleostei</taxon>
        <taxon>Acanthomorphata</taxon>
        <taxon>Anabantaria</taxon>
        <taxon>Anabantiformes</taxon>
        <taxon>Channoidei</taxon>
        <taxon>Channidae</taxon>
        <taxon>Channa</taxon>
    </lineage>
</organism>
<reference evidence="1" key="1">
    <citation type="submission" date="2023-07" db="EMBL/GenBank/DDBJ databases">
        <title>Chromosome-level Genome Assembly of Striped Snakehead (Channa striata).</title>
        <authorList>
            <person name="Liu H."/>
        </authorList>
    </citation>
    <scope>NUCLEOTIDE SEQUENCE</scope>
    <source>
        <strain evidence="1">Gz</strain>
        <tissue evidence="1">Muscle</tissue>
    </source>
</reference>
<sequence length="77" mass="8548">MRADTRAGPRRRIPDHLPAVKKVEHAAEPQPSLCDPPLSFWGPLVKKGSGEEGGGSWCRSEILTPRRDPYLGTAMRR</sequence>
<protein>
    <submittedName>
        <fullName evidence="1">Uncharacterized protein</fullName>
    </submittedName>
</protein>
<evidence type="ECO:0000313" key="1">
    <source>
        <dbReference type="EMBL" id="KAK2822485.1"/>
    </source>
</evidence>
<accession>A0AA88IWD0</accession>